<keyword evidence="6" id="KW-0175">Coiled coil</keyword>
<feature type="transmembrane region" description="Helical" evidence="7">
    <location>
        <begin position="993"/>
        <end position="1016"/>
    </location>
</feature>
<dbReference type="EMBL" id="CCBQ010000018">
    <property type="protein sequence ID" value="CDO92777.1"/>
    <property type="molecule type" value="Genomic_DNA"/>
</dbReference>
<dbReference type="PANTHER" id="PTHR14248">
    <property type="entry name" value="CYCLIN Y, ISOFORM A"/>
    <property type="match status" value="1"/>
</dbReference>
<comment type="subcellular location">
    <subcellularLocation>
        <location evidence="5">Endomembrane system</location>
        <topology evidence="5">Single-pass membrane protein</topology>
    </subcellularLocation>
    <subcellularLocation>
        <location evidence="1">Endoplasmic reticulum membrane</location>
    </subcellularLocation>
</comment>
<dbReference type="InterPro" id="IPR001849">
    <property type="entry name" value="PH_domain"/>
</dbReference>
<dbReference type="Gene3D" id="2.30.29.30">
    <property type="entry name" value="Pleckstrin-homology domain (PH domain)/Phosphotyrosine-binding domain (PTB)"/>
    <property type="match status" value="1"/>
</dbReference>
<dbReference type="CDD" id="cd13280">
    <property type="entry name" value="PH_SIP3"/>
    <property type="match status" value="1"/>
</dbReference>
<gene>
    <name evidence="10" type="ORF">KLDO_g1088</name>
</gene>
<dbReference type="SMART" id="SM00233">
    <property type="entry name" value="PH"/>
    <property type="match status" value="1"/>
</dbReference>
<keyword evidence="11" id="KW-1185">Reference proteome</keyword>
<proteinExistence type="predicted"/>
<feature type="domain" description="PH" evidence="8">
    <location>
        <begin position="304"/>
        <end position="414"/>
    </location>
</feature>
<sequence length="1186" mass="135790">MTIDVNSRNNKFTKLTALAFEEAALDSPSFRTSVNHFHMQVLGLENWIQENTNLSKNKPLSGLAELNRNDDSMINRLLPPISYLNNGLVENQAYTPAMVNEFQMALKTFASSISSLMYGNPEAYLSTYLDILVKVVKPYKEVRENFDYYQGRYDVLNKNYHELKISTSISTESIRDKAMELYDIRKLYRDASFDLLWSTGTIQLKLDELISKMIASTIPSAAQNHNAKYSINISDELELEFTRYRKWTQALSNCLDSSSEHLRNLRSKASIYSEEFSKPSKSLKSYDITNINSAALISSTKPNEIRKSGWLYMKTKVRASGRTIWLKRWCFLEKGMFGMLMASTSKTFVEESDKFGILLISFNYNPQEDRRYCFDLKIINRSGTAELEDIVLTFQAETLEELSSWLTVLNYSKKQAYELDDSSSEYATLFSRVSPLFIEFACSSITEIDFQTTSVNENQTHSLLHIIQANPNIANDFGVFKNPTFGFPIMTQTTKLAVISNAFAVDKGMSCAVSANIWGVAGTPRSFNKIFNDESDFTDSSPAWNPISYQSHYPEKLKPDDLLFRSIFSGFIPNESLDKELLLFKEHCICSLSTPTEYPSTIFITPNTLYIYTNFMGFVCLNGYSFKSILGASVISNGLEKNKGKVEIDLLHKPNVVVEVFFCDPYCLCEKILATLENSLQSNKLRIDQLVAKLDNVENTFSKKESLNSKGLIPEMSLVRSLNLNKMNMRQRQRKFQLEHDSIFRMDFRIPCRALAHLMFGDTSTVFHECTFLSRSKSEHDAVSAWFVNPETKELVRKMRFRLKLARAYISDNKLHQSTNNEFSFMDVSQTLTKATENLYYEVDQKTGFFSLPLTKPFCIETKYVIIDNPKNDYNTNAKKTPASSCSLYTYYNVIFVQANSMKKVASLNFIDKFIKATILSILRSESRILKHVLSKNIGKLGNSSKIVKAIRIGGQIGVVTQAPPEDSDYTATAASNQVVYTKMLIFKLAIKWAFVFWSKICINGIRFFFGMVYGLMTNLMMLNRLVLGLLMFSILTNIYLSQRATFEFWAYKKAEKYADSIINLKTIDMERSISLDNLAILTNELTSKNEAIEHFFADDPSYKNTYQELRNDMALRRNEILIELSLLNNVEKELIGTDFKNFLLKEIERCSTVRSTYKDVMENNTKLRNYCNTCEKELGSFNSLL</sequence>
<dbReference type="Proteomes" id="UP000031516">
    <property type="component" value="Unassembled WGS sequence"/>
</dbReference>
<dbReference type="AlphaFoldDB" id="A0A0A8L191"/>
<feature type="domain" description="VASt" evidence="9">
    <location>
        <begin position="739"/>
        <end position="942"/>
    </location>
</feature>
<organism evidence="10 11">
    <name type="scientific">Kluyveromyces dobzhanskii CBS 2104</name>
    <dbReference type="NCBI Taxonomy" id="1427455"/>
    <lineage>
        <taxon>Eukaryota</taxon>
        <taxon>Fungi</taxon>
        <taxon>Dikarya</taxon>
        <taxon>Ascomycota</taxon>
        <taxon>Saccharomycotina</taxon>
        <taxon>Saccharomycetes</taxon>
        <taxon>Saccharomycetales</taxon>
        <taxon>Saccharomycetaceae</taxon>
        <taxon>Kluyveromyces</taxon>
    </lineage>
</organism>
<dbReference type="SUPFAM" id="SSF50729">
    <property type="entry name" value="PH domain-like"/>
    <property type="match status" value="1"/>
</dbReference>
<accession>A0A0A8L191</accession>
<dbReference type="PROSITE" id="PS50003">
    <property type="entry name" value="PH_DOMAIN"/>
    <property type="match status" value="1"/>
</dbReference>
<dbReference type="InterPro" id="IPR027267">
    <property type="entry name" value="AH/BAR_dom_sf"/>
</dbReference>
<dbReference type="Pfam" id="PF00169">
    <property type="entry name" value="PH"/>
    <property type="match status" value="1"/>
</dbReference>
<evidence type="ECO:0000313" key="10">
    <source>
        <dbReference type="EMBL" id="CDO92777.1"/>
    </source>
</evidence>
<dbReference type="GO" id="GO:0005789">
    <property type="term" value="C:endoplasmic reticulum membrane"/>
    <property type="evidence" value="ECO:0007669"/>
    <property type="project" value="UniProtKB-SubCell"/>
</dbReference>
<keyword evidence="4 7" id="KW-0472">Membrane</keyword>
<evidence type="ECO:0000256" key="3">
    <source>
        <dbReference type="ARBA" id="ARBA00022989"/>
    </source>
</evidence>
<evidence type="ECO:0000259" key="8">
    <source>
        <dbReference type="PROSITE" id="PS50003"/>
    </source>
</evidence>
<dbReference type="InterPro" id="IPR031968">
    <property type="entry name" value="VASt"/>
</dbReference>
<feature type="transmembrane region" description="Helical" evidence="7">
    <location>
        <begin position="1022"/>
        <end position="1041"/>
    </location>
</feature>
<dbReference type="OrthoDB" id="10070851at2759"/>
<dbReference type="Pfam" id="PF16746">
    <property type="entry name" value="BAR_3"/>
    <property type="match status" value="1"/>
</dbReference>
<keyword evidence="3 7" id="KW-1133">Transmembrane helix</keyword>
<dbReference type="Pfam" id="PF16016">
    <property type="entry name" value="VASt"/>
    <property type="match status" value="1"/>
</dbReference>
<evidence type="ECO:0000313" key="11">
    <source>
        <dbReference type="Proteomes" id="UP000031516"/>
    </source>
</evidence>
<name>A0A0A8L191_9SACH</name>
<dbReference type="PROSITE" id="PS51778">
    <property type="entry name" value="VAST"/>
    <property type="match status" value="1"/>
</dbReference>
<evidence type="ECO:0000256" key="2">
    <source>
        <dbReference type="ARBA" id="ARBA00022692"/>
    </source>
</evidence>
<protein>
    <submittedName>
        <fullName evidence="10">WGS project CCBQ000000000 data, contig MAT</fullName>
    </submittedName>
</protein>
<dbReference type="SUPFAM" id="SSF103657">
    <property type="entry name" value="BAR/IMD domain-like"/>
    <property type="match status" value="1"/>
</dbReference>
<evidence type="ECO:0000256" key="6">
    <source>
        <dbReference type="SAM" id="Coils"/>
    </source>
</evidence>
<feature type="coiled-coil region" evidence="6">
    <location>
        <begin position="673"/>
        <end position="707"/>
    </location>
</feature>
<evidence type="ECO:0000256" key="5">
    <source>
        <dbReference type="ARBA" id="ARBA00037847"/>
    </source>
</evidence>
<reference evidence="10 11" key="1">
    <citation type="submission" date="2014-03" db="EMBL/GenBank/DDBJ databases">
        <title>The genome of Kluyveromyces dobzhanskii.</title>
        <authorList>
            <person name="Nystedt B."/>
            <person name="Astrom S."/>
        </authorList>
    </citation>
    <scope>NUCLEOTIDE SEQUENCE [LARGE SCALE GENOMIC DNA]</scope>
    <source>
        <strain evidence="10 11">CBS 2104</strain>
    </source>
</reference>
<evidence type="ECO:0000259" key="9">
    <source>
        <dbReference type="PROSITE" id="PS51778"/>
    </source>
</evidence>
<dbReference type="InterPro" id="IPR011993">
    <property type="entry name" value="PH-like_dom_sf"/>
</dbReference>
<evidence type="ECO:0000256" key="7">
    <source>
        <dbReference type="SAM" id="Phobius"/>
    </source>
</evidence>
<dbReference type="InterPro" id="IPR042067">
    <property type="entry name" value="Sip3_PH"/>
</dbReference>
<evidence type="ECO:0000256" key="4">
    <source>
        <dbReference type="ARBA" id="ARBA00023136"/>
    </source>
</evidence>
<keyword evidence="2 7" id="KW-0812">Transmembrane</keyword>
<dbReference type="InterPro" id="IPR004148">
    <property type="entry name" value="BAR_dom"/>
</dbReference>
<evidence type="ECO:0000256" key="1">
    <source>
        <dbReference type="ARBA" id="ARBA00004586"/>
    </source>
</evidence>
<comment type="caution">
    <text evidence="10">The sequence shown here is derived from an EMBL/GenBank/DDBJ whole genome shotgun (WGS) entry which is preliminary data.</text>
</comment>
<dbReference type="Gene3D" id="1.20.1270.60">
    <property type="entry name" value="Arfaptin homology (AH) domain/BAR domain"/>
    <property type="match status" value="1"/>
</dbReference>